<keyword evidence="22" id="KW-1185">Reference proteome</keyword>
<feature type="domain" description="ABC1 atypical kinase-like" evidence="20">
    <location>
        <begin position="302"/>
        <end position="570"/>
    </location>
</feature>
<evidence type="ECO:0000259" key="20">
    <source>
        <dbReference type="Pfam" id="PF03109"/>
    </source>
</evidence>
<dbReference type="Pfam" id="PF03109">
    <property type="entry name" value="ABC1"/>
    <property type="match status" value="1"/>
</dbReference>
<evidence type="ECO:0000256" key="17">
    <source>
        <dbReference type="ARBA" id="ARBA00033204"/>
    </source>
</evidence>
<keyword evidence="6" id="KW-0831">Ubiquinone biosynthesis</keyword>
<reference evidence="21 22" key="1">
    <citation type="journal article" date="2020" name="Nature">
        <title>Six reference-quality genomes reveal evolution of bat adaptations.</title>
        <authorList>
            <person name="Jebb D."/>
            <person name="Huang Z."/>
            <person name="Pippel M."/>
            <person name="Hughes G.M."/>
            <person name="Lavrichenko K."/>
            <person name="Devanna P."/>
            <person name="Winkler S."/>
            <person name="Jermiin L.S."/>
            <person name="Skirmuntt E.C."/>
            <person name="Katzourakis A."/>
            <person name="Burkitt-Gray L."/>
            <person name="Ray D.A."/>
            <person name="Sullivan K.A.M."/>
            <person name="Roscito J.G."/>
            <person name="Kirilenko B.M."/>
            <person name="Davalos L.M."/>
            <person name="Corthals A.P."/>
            <person name="Power M.L."/>
            <person name="Jones G."/>
            <person name="Ransome R.D."/>
            <person name="Dechmann D.K.N."/>
            <person name="Locatelli A.G."/>
            <person name="Puechmaille S.J."/>
            <person name="Fedrigo O."/>
            <person name="Jarvis E.D."/>
            <person name="Hiller M."/>
            <person name="Vernes S.C."/>
            <person name="Myers E.W."/>
            <person name="Teeling E.C."/>
        </authorList>
    </citation>
    <scope>NUCLEOTIDE SEQUENCE [LARGE SCALE GENOMIC DNA]</scope>
    <source>
        <strain evidence="21">MMolMol1</strain>
        <tissue evidence="21">Muscle</tissue>
    </source>
</reference>
<evidence type="ECO:0000256" key="14">
    <source>
        <dbReference type="ARBA" id="ARBA00023136"/>
    </source>
</evidence>
<evidence type="ECO:0000313" key="22">
    <source>
        <dbReference type="Proteomes" id="UP000550707"/>
    </source>
</evidence>
<evidence type="ECO:0000256" key="16">
    <source>
        <dbReference type="ARBA" id="ARBA00032726"/>
    </source>
</evidence>
<dbReference type="SUPFAM" id="SSF56112">
    <property type="entry name" value="Protein kinase-like (PK-like)"/>
    <property type="match status" value="1"/>
</dbReference>
<dbReference type="EMBL" id="JACASF010000023">
    <property type="protein sequence ID" value="KAF6399655.1"/>
    <property type="molecule type" value="Genomic_DNA"/>
</dbReference>
<dbReference type="InterPro" id="IPR051409">
    <property type="entry name" value="Atypical_kinase_ADCK"/>
</dbReference>
<dbReference type="InterPro" id="IPR004147">
    <property type="entry name" value="ABC1_dom"/>
</dbReference>
<evidence type="ECO:0000256" key="11">
    <source>
        <dbReference type="ARBA" id="ARBA00022946"/>
    </source>
</evidence>
<comment type="subcellular location">
    <subcellularLocation>
        <location evidence="1">Mitochondrion membrane</location>
        <topology evidence="1">Single-pass membrane protein</topology>
    </subcellularLocation>
</comment>
<dbReference type="InterPro" id="IPR034646">
    <property type="entry name" value="ADCK3_dom"/>
</dbReference>
<dbReference type="GO" id="GO:0005524">
    <property type="term" value="F:ATP binding"/>
    <property type="evidence" value="ECO:0007669"/>
    <property type="project" value="UniProtKB-KW"/>
</dbReference>
<feature type="compositionally biased region" description="Low complexity" evidence="19">
    <location>
        <begin position="91"/>
        <end position="109"/>
    </location>
</feature>
<dbReference type="GO" id="GO:0006744">
    <property type="term" value="P:ubiquinone biosynthetic process"/>
    <property type="evidence" value="ECO:0007669"/>
    <property type="project" value="UniProtKB-UniPathway"/>
</dbReference>
<evidence type="ECO:0000256" key="6">
    <source>
        <dbReference type="ARBA" id="ARBA00022688"/>
    </source>
</evidence>
<comment type="similarity">
    <text evidence="3">Belongs to the protein kinase superfamily. ADCK protein kinase family.</text>
</comment>
<evidence type="ECO:0000256" key="13">
    <source>
        <dbReference type="ARBA" id="ARBA00023128"/>
    </source>
</evidence>
<dbReference type="FunCoup" id="A0A7J8BML8">
    <property type="interactions" value="982"/>
</dbReference>
<proteinExistence type="inferred from homology"/>
<evidence type="ECO:0000256" key="10">
    <source>
        <dbReference type="ARBA" id="ARBA00022840"/>
    </source>
</evidence>
<keyword evidence="9" id="KW-0418">Kinase</keyword>
<evidence type="ECO:0000256" key="12">
    <source>
        <dbReference type="ARBA" id="ARBA00022989"/>
    </source>
</evidence>
<evidence type="ECO:0000256" key="2">
    <source>
        <dbReference type="ARBA" id="ARBA00004749"/>
    </source>
</evidence>
<keyword evidence="7" id="KW-0812">Transmembrane</keyword>
<keyword evidence="13" id="KW-0496">Mitochondrion</keyword>
<dbReference type="CDD" id="cd13970">
    <property type="entry name" value="ABC1_ADCK3"/>
    <property type="match status" value="1"/>
</dbReference>
<accession>A0A7J8BML8</accession>
<name>A0A7J8BML8_MOLMO</name>
<dbReference type="Proteomes" id="UP000550707">
    <property type="component" value="Unassembled WGS sequence"/>
</dbReference>
<evidence type="ECO:0000256" key="15">
    <source>
        <dbReference type="ARBA" id="ARBA00031775"/>
    </source>
</evidence>
<comment type="caution">
    <text evidence="21">The sequence shown here is derived from an EMBL/GenBank/DDBJ whole genome shotgun (WGS) entry which is preliminary data.</text>
</comment>
<evidence type="ECO:0000256" key="1">
    <source>
        <dbReference type="ARBA" id="ARBA00004304"/>
    </source>
</evidence>
<dbReference type="InParanoid" id="A0A7J8BML8"/>
<keyword evidence="8" id="KW-0547">Nucleotide-binding</keyword>
<dbReference type="UniPathway" id="UPA00232"/>
<evidence type="ECO:0000256" key="9">
    <source>
        <dbReference type="ARBA" id="ARBA00022777"/>
    </source>
</evidence>
<organism evidence="21 22">
    <name type="scientific">Molossus molossus</name>
    <name type="common">Pallas' mastiff bat</name>
    <name type="synonym">Vespertilio molossus</name>
    <dbReference type="NCBI Taxonomy" id="27622"/>
    <lineage>
        <taxon>Eukaryota</taxon>
        <taxon>Metazoa</taxon>
        <taxon>Chordata</taxon>
        <taxon>Craniata</taxon>
        <taxon>Vertebrata</taxon>
        <taxon>Euteleostomi</taxon>
        <taxon>Mammalia</taxon>
        <taxon>Eutheria</taxon>
        <taxon>Laurasiatheria</taxon>
        <taxon>Chiroptera</taxon>
        <taxon>Yangochiroptera</taxon>
        <taxon>Molossidae</taxon>
        <taxon>Molossus</taxon>
    </lineage>
</organism>
<dbReference type="GO" id="GO:0016301">
    <property type="term" value="F:kinase activity"/>
    <property type="evidence" value="ECO:0007669"/>
    <property type="project" value="UniProtKB-KW"/>
</dbReference>
<evidence type="ECO:0000256" key="5">
    <source>
        <dbReference type="ARBA" id="ARBA00022679"/>
    </source>
</evidence>
<evidence type="ECO:0000256" key="3">
    <source>
        <dbReference type="ARBA" id="ARBA00009670"/>
    </source>
</evidence>
<evidence type="ECO:0000256" key="4">
    <source>
        <dbReference type="ARBA" id="ARBA00018535"/>
    </source>
</evidence>
<protein>
    <recommendedName>
        <fullName evidence="4">Atypical kinase COQ8A, mitochondrial</fullName>
    </recommendedName>
    <alternativeName>
        <fullName evidence="16">Chaperone activity of bc1 complex-like</fullName>
    </alternativeName>
    <alternativeName>
        <fullName evidence="17">Coenzyme Q protein 8A</fullName>
    </alternativeName>
    <alternativeName>
        <fullName evidence="15">aarF domain-containing protein kinase 3</fullName>
    </alternativeName>
</protein>
<dbReference type="InterPro" id="IPR011009">
    <property type="entry name" value="Kinase-like_dom_sf"/>
</dbReference>
<feature type="region of interest" description="Disordered" evidence="19">
    <location>
        <begin position="183"/>
        <end position="205"/>
    </location>
</feature>
<comment type="pathway">
    <text evidence="2">Cofactor biosynthesis; ubiquinone biosynthesis.</text>
</comment>
<evidence type="ECO:0000256" key="7">
    <source>
        <dbReference type="ARBA" id="ARBA00022692"/>
    </source>
</evidence>
<evidence type="ECO:0000256" key="18">
    <source>
        <dbReference type="ARBA" id="ARBA00058956"/>
    </source>
</evidence>
<keyword evidence="5" id="KW-0808">Transferase</keyword>
<gene>
    <name evidence="21" type="ORF">HJG59_003223</name>
</gene>
<dbReference type="PANTHER" id="PTHR43851">
    <property type="match status" value="1"/>
</dbReference>
<evidence type="ECO:0000313" key="21">
    <source>
        <dbReference type="EMBL" id="KAF6399655.1"/>
    </source>
</evidence>
<dbReference type="PANTHER" id="PTHR43851:SF1">
    <property type="entry name" value="ATYPICAL KINASE COQ8A, MITOCHONDRIAL"/>
    <property type="match status" value="1"/>
</dbReference>
<sequence length="678" mass="75550">MAAMLGDAIMVLKGLAKLTEAAVETQLQHLGLGGELIMAARALQSTATEQISMFLGTVQEQEKHEEPYIAESFDDPESEFHFSGPRGDGTSADFSAASSQDQSSSPPQDHAGSKGPAPAYVDSGPFREAGLPGQTGSPRGRVNGRLFVDSRAPFSPNGLQRRFFHQDQSPVGGLTAEDIEKARQAKARPESKPHKQMLSERARERKVPVTRIGRLANFGGLAVGLGFGALAEVAKKTLRSEDSSAGKKAVLDSSPFLSEANAERIVSTLCKVRGAALKLGQMLSIQDDAFINPHLAKIFERVRQSADFMPLKQMTKTLNSDLGPNWRDKLEYFEERPFAAASIGQVHLARMKGGREVAMKIQYPGVAQSINSDVNNLMAVLNMSNMLPEGLFPEHLIDVLRRELALECDYQREAACAKKFRELLKDHPFFYVPEIVDELCSPHVLTTELVSGFPLDQAEGLSQEIRNEICHNILVLCLRELFEFQFMQTDPNWSNFFYDPEQHKVSPWVLGAVLEWGNLRPQLQTSHCYPHSQVALLDFGATREFDKSFTDLYIQIIRAAAERDRETVLKKSIEMKFLTGYEVKAMEDAHLDAILILGEAFASEEPFDFGTQTTTEKIHSLIPIMLRHRLIPPPEETYSLHRKMGGSFLICSKLKAKIPCKAMFEEAYSNYCKRRAEQ</sequence>
<dbReference type="GO" id="GO:0031966">
    <property type="term" value="C:mitochondrial membrane"/>
    <property type="evidence" value="ECO:0007669"/>
    <property type="project" value="UniProtKB-SubCell"/>
</dbReference>
<feature type="region of interest" description="Disordered" evidence="19">
    <location>
        <begin position="75"/>
        <end position="144"/>
    </location>
</feature>
<keyword evidence="11" id="KW-0809">Transit peptide</keyword>
<keyword evidence="14" id="KW-0472">Membrane</keyword>
<comment type="function">
    <text evidence="18">Atypical kinase involved in the biosynthesis of coenzyme Q, also named ubiquinone, an essential lipid-soluble electron transporter for aerobic cellular respiration. Its substrate specificity is still unclear: may act as a protein kinase that mediates phosphorylation of COQ3. According to other reports, acts as a small molecule kinase, possibly a lipid kinase that phosphorylates a prenyl lipid in the ubiquinone biosynthesis pathway, as suggested by its ability to bind coenzyme Q lipid intermediates. However, the small molecule kinase activity was not confirmed by another publication. Shows an unusual selectivity for binding ADP over ATP.</text>
</comment>
<keyword evidence="10" id="KW-0067">ATP-binding</keyword>
<keyword evidence="12" id="KW-1133">Transmembrane helix</keyword>
<dbReference type="AlphaFoldDB" id="A0A7J8BML8"/>
<evidence type="ECO:0000256" key="19">
    <source>
        <dbReference type="SAM" id="MobiDB-lite"/>
    </source>
</evidence>
<evidence type="ECO:0000256" key="8">
    <source>
        <dbReference type="ARBA" id="ARBA00022741"/>
    </source>
</evidence>